<dbReference type="Gene3D" id="1.10.10.60">
    <property type="entry name" value="Homeodomain-like"/>
    <property type="match status" value="1"/>
</dbReference>
<evidence type="ECO:0000256" key="1">
    <source>
        <dbReference type="ARBA" id="ARBA00004123"/>
    </source>
</evidence>
<dbReference type="InterPro" id="IPR009057">
    <property type="entry name" value="Homeodomain-like_sf"/>
</dbReference>
<evidence type="ECO:0000256" key="5">
    <source>
        <dbReference type="ARBA" id="ARBA00023242"/>
    </source>
</evidence>
<protein>
    <submittedName>
        <fullName evidence="9">RADIALIS-like transcription factor</fullName>
    </submittedName>
</protein>
<dbReference type="SUPFAM" id="SSF46689">
    <property type="entry name" value="Homeodomain-like"/>
    <property type="match status" value="1"/>
</dbReference>
<dbReference type="GO" id="GO:0009908">
    <property type="term" value="P:flower development"/>
    <property type="evidence" value="ECO:0007669"/>
    <property type="project" value="UniProtKB-ARBA"/>
</dbReference>
<dbReference type="GO" id="GO:0005634">
    <property type="term" value="C:nucleus"/>
    <property type="evidence" value="ECO:0007669"/>
    <property type="project" value="UniProtKB-SubCell"/>
</dbReference>
<dbReference type="InterPro" id="IPR017884">
    <property type="entry name" value="SANT_dom"/>
</dbReference>
<dbReference type="PROSITE" id="PS50090">
    <property type="entry name" value="MYB_LIKE"/>
    <property type="match status" value="1"/>
</dbReference>
<reference evidence="8" key="3">
    <citation type="submission" date="2017-06" db="EMBL/GenBank/DDBJ databases">
        <title>An evolved CYCLOIDEA-RADIALIS module regulating dorsal-ventral asymmetric petal spots patterning in Torenia fournieri.</title>
        <authorList>
            <person name="Luo D."/>
        </authorList>
    </citation>
    <scope>NUCLEOTIDE SEQUENCE</scope>
</reference>
<keyword evidence="4" id="KW-0804">Transcription</keyword>
<dbReference type="PANTHER" id="PTHR43952">
    <property type="entry name" value="MYB FAMILY TRANSCRIPTION FACTOR-RELATED"/>
    <property type="match status" value="1"/>
</dbReference>
<evidence type="ECO:0000313" key="9">
    <source>
        <dbReference type="EMBL" id="BAU80781.1"/>
    </source>
</evidence>
<evidence type="ECO:0000256" key="3">
    <source>
        <dbReference type="ARBA" id="ARBA00023015"/>
    </source>
</evidence>
<reference evidence="8" key="2">
    <citation type="submission" date="2017-01" db="EMBL/GenBank/DDBJ databases">
        <authorList>
            <person name="Mah S.A."/>
            <person name="Swanson W.J."/>
            <person name="Moy G.W."/>
            <person name="Vacquier V.D."/>
        </authorList>
    </citation>
    <scope>NUCLEOTIDE SEQUENCE</scope>
</reference>
<comment type="subcellular location">
    <subcellularLocation>
        <location evidence="1">Nucleus</location>
    </subcellularLocation>
</comment>
<gene>
    <name evidence="9" type="primary">TfRAD2</name>
    <name evidence="8" type="synonym">RAD2</name>
</gene>
<feature type="domain" description="SANT" evidence="7">
    <location>
        <begin position="11"/>
        <end position="66"/>
    </location>
</feature>
<dbReference type="SMART" id="SM00717">
    <property type="entry name" value="SANT"/>
    <property type="match status" value="1"/>
</dbReference>
<organism evidence="9">
    <name type="scientific">Torenia fournieri</name>
    <name type="common">wishbone flower</name>
    <dbReference type="NCBI Taxonomy" id="68875"/>
    <lineage>
        <taxon>Eukaryota</taxon>
        <taxon>Viridiplantae</taxon>
        <taxon>Streptophyta</taxon>
        <taxon>Embryophyta</taxon>
        <taxon>Tracheophyta</taxon>
        <taxon>Spermatophyta</taxon>
        <taxon>Magnoliopsida</taxon>
        <taxon>eudicotyledons</taxon>
        <taxon>Gunneridae</taxon>
        <taxon>Pentapetalae</taxon>
        <taxon>asterids</taxon>
        <taxon>lamiids</taxon>
        <taxon>Lamiales</taxon>
        <taxon>Linderniaceae</taxon>
        <taxon>Torenia</taxon>
    </lineage>
</organism>
<reference evidence="9" key="1">
    <citation type="submission" date="2015-10" db="EMBL/GenBank/DDBJ databases">
        <title>Floral symmetry genes in Torenia.</title>
        <authorList>
            <person name="Sasaki K."/>
            <person name="Ohtsubo N."/>
        </authorList>
    </citation>
    <scope>NUCLEOTIDE SEQUENCE</scope>
</reference>
<dbReference type="AlphaFoldDB" id="A0A160NTK3"/>
<evidence type="ECO:0000256" key="4">
    <source>
        <dbReference type="ARBA" id="ARBA00023163"/>
    </source>
</evidence>
<dbReference type="InterPro" id="IPR001005">
    <property type="entry name" value="SANT/Myb"/>
</dbReference>
<evidence type="ECO:0000313" key="8">
    <source>
        <dbReference type="EMBL" id="ARW29629.1"/>
    </source>
</evidence>
<dbReference type="InterPro" id="IPR044636">
    <property type="entry name" value="RADIALIS-like"/>
</dbReference>
<accession>A0A160NTK3</accession>
<keyword evidence="5" id="KW-0539">Nucleus</keyword>
<dbReference type="CDD" id="cd00167">
    <property type="entry name" value="SANT"/>
    <property type="match status" value="1"/>
</dbReference>
<feature type="domain" description="Myb-like" evidence="6">
    <location>
        <begin position="13"/>
        <end position="62"/>
    </location>
</feature>
<evidence type="ECO:0000259" key="6">
    <source>
        <dbReference type="PROSITE" id="PS50090"/>
    </source>
</evidence>
<evidence type="ECO:0000259" key="7">
    <source>
        <dbReference type="PROSITE" id="PS51293"/>
    </source>
</evidence>
<dbReference type="PANTHER" id="PTHR43952:SF75">
    <property type="entry name" value="PROTEIN RADIALIS-LIKE 6"/>
    <property type="match status" value="1"/>
</dbReference>
<proteinExistence type="evidence at transcript level"/>
<dbReference type="EMBL" id="KY502190">
    <property type="protein sequence ID" value="ARW29629.1"/>
    <property type="molecule type" value="mRNA"/>
</dbReference>
<sequence length="94" mass="10502">MASSSMSRGFGSSSWSAQENKAFEKALAIFDRDTPDRWANVARAVGGSRTPEEVRRHYEVLVEDVKRIESGRVPFPNYITTEVIVTPTGRISLK</sequence>
<evidence type="ECO:0000256" key="2">
    <source>
        <dbReference type="ARBA" id="ARBA00022473"/>
    </source>
</evidence>
<name>A0A160NTK3_9LAMI</name>
<dbReference type="FunFam" id="1.10.10.60:FF:000154">
    <property type="entry name" value="Transcription factor SRM1"/>
    <property type="match status" value="1"/>
</dbReference>
<dbReference type="EMBL" id="LC090633">
    <property type="protein sequence ID" value="BAU80781.1"/>
    <property type="molecule type" value="mRNA"/>
</dbReference>
<dbReference type="PROSITE" id="PS51293">
    <property type="entry name" value="SANT"/>
    <property type="match status" value="1"/>
</dbReference>
<dbReference type="Pfam" id="PF00249">
    <property type="entry name" value="Myb_DNA-binding"/>
    <property type="match status" value="1"/>
</dbReference>
<keyword evidence="2" id="KW-0217">Developmental protein</keyword>
<keyword evidence="3" id="KW-0805">Transcription regulation</keyword>
<dbReference type="GO" id="GO:0003700">
    <property type="term" value="F:DNA-binding transcription factor activity"/>
    <property type="evidence" value="ECO:0007669"/>
    <property type="project" value="InterPro"/>
</dbReference>
<dbReference type="GO" id="GO:0048262">
    <property type="term" value="P:determination of dorsal/ventral asymmetry"/>
    <property type="evidence" value="ECO:0007669"/>
    <property type="project" value="UniProtKB-ARBA"/>
</dbReference>